<dbReference type="Proteomes" id="UP000518188">
    <property type="component" value="Unassembled WGS sequence"/>
</dbReference>
<reference evidence="3 4" key="1">
    <citation type="submission" date="2020-04" db="EMBL/GenBank/DDBJ databases">
        <title>MicrobeNet Type strains.</title>
        <authorList>
            <person name="Nicholson A.C."/>
        </authorList>
    </citation>
    <scope>NUCLEOTIDE SEQUENCE [LARGE SCALE GENOMIC DNA]</scope>
    <source>
        <strain evidence="3 4">ATCC 700731</strain>
    </source>
</reference>
<accession>A0A7X6RVP8</accession>
<sequence>MPQVQTSQPETLTASATELGQKASGLASRIDSQRANIDGLRSGWQGTASDAAIAKAQPTLARMQQIHDALNRAQTVIQEGGTALNQTRTSLLGAVDQLKAQGWQVAPDGTVSVRPGSALDQYAKLSPANAMQLRQLATTNSLGLKTQLANFDTSDRQLSQNLRTAVGGLDSAPQNFGPGDLPQAPPYDTGAEIPVGKSAEEVDKWWQSLSPEKREQLRKDWPEKLGNLNGIPIVDRDKANRDVWQRDLALPREIAKSRGVTEKEVLAHPEKYGLTGPTMDRYKNAVKVDEALKADAEKAKDANNKTPELLLMKYDPEAFDGEGAAAIAIGNPDKAANTTVMVSGLTTSVAAGTLADGTGASVFTEANRADPHSSTAVVQWMGYNAPDLDADLDTNAVGVTQPDMARAGAQLLAPDVNALAVTHEGSPAHTTVIGHSYGSTTVADAAAGYGMRADDIVLVGCPGTDLAQSAADFHLPPDGHLFVGAASTDFVTGLGSEHLNIPGTGLGNDPAMDGYGSTRFHAEVAEHSINPLNEHTSYFRDGSESLYSIADIVSGHGDALQDHGMTAGHRAPSPIPAWLPDFSPSVGIDPELVHKSNNDHYHTGR</sequence>
<dbReference type="InterPro" id="IPR010310">
    <property type="entry name" value="T7SS_ESAT-6-like"/>
</dbReference>
<evidence type="ECO:0000259" key="2">
    <source>
        <dbReference type="Pfam" id="PF06259"/>
    </source>
</evidence>
<name>A0A7X6RVP8_9MYCO</name>
<evidence type="ECO:0000313" key="4">
    <source>
        <dbReference type="Proteomes" id="UP000518188"/>
    </source>
</evidence>
<dbReference type="AlphaFoldDB" id="A0A7X6RVP8"/>
<comment type="caution">
    <text evidence="3">The sequence shown here is derived from an EMBL/GenBank/DDBJ whole genome shotgun (WGS) entry which is preliminary data.</text>
</comment>
<dbReference type="SUPFAM" id="SSF53474">
    <property type="entry name" value="alpha/beta-Hydrolases"/>
    <property type="match status" value="1"/>
</dbReference>
<dbReference type="EMBL" id="JAAXPJ010000002">
    <property type="protein sequence ID" value="NKZ10765.1"/>
    <property type="molecule type" value="Genomic_DNA"/>
</dbReference>
<dbReference type="Gene3D" id="3.40.50.1820">
    <property type="entry name" value="alpha/beta hydrolase"/>
    <property type="match status" value="1"/>
</dbReference>
<feature type="region of interest" description="Disordered" evidence="1">
    <location>
        <begin position="168"/>
        <end position="192"/>
    </location>
</feature>
<dbReference type="InterPro" id="IPR010427">
    <property type="entry name" value="DUF1023"/>
</dbReference>
<dbReference type="InterPro" id="IPR029058">
    <property type="entry name" value="AB_hydrolase_fold"/>
</dbReference>
<protein>
    <recommendedName>
        <fullName evidence="2">DUF1023 domain-containing protein</fullName>
    </recommendedName>
</protein>
<organism evidence="3 4">
    <name type="scientific">Mycolicibacterium septicum DSM 44393</name>
    <dbReference type="NCBI Taxonomy" id="1341646"/>
    <lineage>
        <taxon>Bacteria</taxon>
        <taxon>Bacillati</taxon>
        <taxon>Actinomycetota</taxon>
        <taxon>Actinomycetes</taxon>
        <taxon>Mycobacteriales</taxon>
        <taxon>Mycobacteriaceae</taxon>
        <taxon>Mycolicibacterium</taxon>
    </lineage>
</organism>
<dbReference type="SUPFAM" id="SSF140453">
    <property type="entry name" value="EsxAB dimer-like"/>
    <property type="match status" value="1"/>
</dbReference>
<dbReference type="InterPro" id="IPR036689">
    <property type="entry name" value="ESAT-6-like_sf"/>
</dbReference>
<evidence type="ECO:0000256" key="1">
    <source>
        <dbReference type="SAM" id="MobiDB-lite"/>
    </source>
</evidence>
<dbReference type="Pfam" id="PF06013">
    <property type="entry name" value="WXG100"/>
    <property type="match status" value="1"/>
</dbReference>
<feature type="domain" description="DUF1023" evidence="2">
    <location>
        <begin position="321"/>
        <end position="493"/>
    </location>
</feature>
<evidence type="ECO:0000313" key="3">
    <source>
        <dbReference type="EMBL" id="NKZ10765.1"/>
    </source>
</evidence>
<dbReference type="Gene3D" id="1.10.287.1060">
    <property type="entry name" value="ESAT-6-like"/>
    <property type="match status" value="1"/>
</dbReference>
<dbReference type="Pfam" id="PF06259">
    <property type="entry name" value="Abhydrolase_8"/>
    <property type="match status" value="1"/>
</dbReference>
<proteinExistence type="predicted"/>
<gene>
    <name evidence="3" type="ORF">HGA11_07210</name>
</gene>